<dbReference type="EMBL" id="UINC01001999">
    <property type="protein sequence ID" value="SUZ91718.1"/>
    <property type="molecule type" value="Genomic_DNA"/>
</dbReference>
<dbReference type="AlphaFoldDB" id="A0A381RL84"/>
<sequence length="185" mass="21189">MDIGQVLNNQIHCMCVAPKRLNFRMSIPSDFRKDWDLFNKRCKVEGMTPADLLQDLIEEYLDEFREEMEKAAGELDEVAGPLRDAPPKKVTIRKPKKKSFLARKATISVSKQTEQEEEPEEMDIKDTPKFKFLTLVKDLDIGSGIPPDELLALAGEEGIPNPRLQMNKMIRRGILYVHLGRIHVT</sequence>
<reference evidence="1" key="1">
    <citation type="submission" date="2018-05" db="EMBL/GenBank/DDBJ databases">
        <authorList>
            <person name="Lanie J.A."/>
            <person name="Ng W.-L."/>
            <person name="Kazmierczak K.M."/>
            <person name="Andrzejewski T.M."/>
            <person name="Davidsen T.M."/>
            <person name="Wayne K.J."/>
            <person name="Tettelin H."/>
            <person name="Glass J.I."/>
            <person name="Rusch D."/>
            <person name="Podicherti R."/>
            <person name="Tsui H.-C.T."/>
            <person name="Winkler M.E."/>
        </authorList>
    </citation>
    <scope>NUCLEOTIDE SEQUENCE</scope>
</reference>
<protein>
    <submittedName>
        <fullName evidence="1">Uncharacterized protein</fullName>
    </submittedName>
</protein>
<organism evidence="1">
    <name type="scientific">marine metagenome</name>
    <dbReference type="NCBI Taxonomy" id="408172"/>
    <lineage>
        <taxon>unclassified sequences</taxon>
        <taxon>metagenomes</taxon>
        <taxon>ecological metagenomes</taxon>
    </lineage>
</organism>
<accession>A0A381RL84</accession>
<proteinExistence type="predicted"/>
<name>A0A381RL84_9ZZZZ</name>
<evidence type="ECO:0000313" key="1">
    <source>
        <dbReference type="EMBL" id="SUZ91718.1"/>
    </source>
</evidence>
<gene>
    <name evidence="1" type="ORF">METZ01_LOCUS44572</name>
</gene>